<dbReference type="EMBL" id="MFGX01000130">
    <property type="protein sequence ID" value="OGF52729.1"/>
    <property type="molecule type" value="Genomic_DNA"/>
</dbReference>
<dbReference type="STRING" id="1817864.A2Z21_08085"/>
<dbReference type="Proteomes" id="UP000179157">
    <property type="component" value="Unassembled WGS sequence"/>
</dbReference>
<organism evidence="1 2">
    <name type="scientific">Fraserbacteria sp. (strain RBG_16_55_9)</name>
    <dbReference type="NCBI Taxonomy" id="1817864"/>
    <lineage>
        <taxon>Bacteria</taxon>
        <taxon>Candidatus Fraseribacteriota</taxon>
    </lineage>
</organism>
<name>A0A1F5UNP1_FRAXR</name>
<evidence type="ECO:0000313" key="1">
    <source>
        <dbReference type="EMBL" id="OGF52729.1"/>
    </source>
</evidence>
<reference evidence="1 2" key="1">
    <citation type="journal article" date="2016" name="Nat. Commun.">
        <title>Thousands of microbial genomes shed light on interconnected biogeochemical processes in an aquifer system.</title>
        <authorList>
            <person name="Anantharaman K."/>
            <person name="Brown C.T."/>
            <person name="Hug L.A."/>
            <person name="Sharon I."/>
            <person name="Castelle C.J."/>
            <person name="Probst A.J."/>
            <person name="Thomas B.C."/>
            <person name="Singh A."/>
            <person name="Wilkins M.J."/>
            <person name="Karaoz U."/>
            <person name="Brodie E.L."/>
            <person name="Williams K.H."/>
            <person name="Hubbard S.S."/>
            <person name="Banfield J.F."/>
        </authorList>
    </citation>
    <scope>NUCLEOTIDE SEQUENCE [LARGE SCALE GENOMIC DNA]</scope>
    <source>
        <strain evidence="2">RBG_16_55_9</strain>
    </source>
</reference>
<proteinExistence type="predicted"/>
<accession>A0A1F5UNP1</accession>
<protein>
    <recommendedName>
        <fullName evidence="3">Outer membrane protein beta-barrel domain-containing protein</fullName>
    </recommendedName>
</protein>
<sequence length="166" mass="17654">MQMNREEGEKMRRWIAWGLALGLIIGIALSGEAIPVQDFSQGHGFGFGLALTAPFTPPDVFPASGLSTRMWIADLFGLSATIFIVDGAPSATARAFLKFLNTSMVDLYVGTGAAFFTSGGMIVVPLQAVTGIEIRLTPNVAIHAEVGLLFRGVSEVTSGLGVHFYF</sequence>
<comment type="caution">
    <text evidence="1">The sequence shown here is derived from an EMBL/GenBank/DDBJ whole genome shotgun (WGS) entry which is preliminary data.</text>
</comment>
<gene>
    <name evidence="1" type="ORF">A2Z21_08085</name>
</gene>
<evidence type="ECO:0008006" key="3">
    <source>
        <dbReference type="Google" id="ProtNLM"/>
    </source>
</evidence>
<evidence type="ECO:0000313" key="2">
    <source>
        <dbReference type="Proteomes" id="UP000179157"/>
    </source>
</evidence>
<dbReference type="InterPro" id="IPR011250">
    <property type="entry name" value="OMP/PagP_B-barrel"/>
</dbReference>
<dbReference type="SUPFAM" id="SSF56925">
    <property type="entry name" value="OMPA-like"/>
    <property type="match status" value="1"/>
</dbReference>
<dbReference type="AlphaFoldDB" id="A0A1F5UNP1"/>